<dbReference type="InterPro" id="IPR005829">
    <property type="entry name" value="Sugar_transporter_CS"/>
</dbReference>
<dbReference type="InterPro" id="IPR036259">
    <property type="entry name" value="MFS_trans_sf"/>
</dbReference>
<dbReference type="Gene3D" id="1.20.1250.20">
    <property type="entry name" value="MFS general substrate transporter like domains"/>
    <property type="match status" value="1"/>
</dbReference>
<feature type="transmembrane region" description="Helical" evidence="5">
    <location>
        <begin position="96"/>
        <end position="117"/>
    </location>
</feature>
<dbReference type="InterPro" id="IPR005828">
    <property type="entry name" value="MFS_sugar_transport-like"/>
</dbReference>
<proteinExistence type="predicted"/>
<dbReference type="Pfam" id="PF00083">
    <property type="entry name" value="Sugar_tr"/>
    <property type="match status" value="1"/>
</dbReference>
<evidence type="ECO:0000256" key="2">
    <source>
        <dbReference type="ARBA" id="ARBA00022692"/>
    </source>
</evidence>
<sequence length="430" mass="45292">MHKRIVWAVAAIMFFEFADLNTFSYVAPALKRLAGYTLDDVAMVTSAGFLGMFCGAVLAGRVSDRIGRRRTLTWATALFSVFSLLTAAGTDVWFMAAARFCTGVGLSAMTVSAISFLSEAMPAAYRGRAQSTTLAVGLAGIPAIAFLARGVIPIGAEGWRVVFLVGGLGLLVVPVLARLPESPRWLLHAGRTAEAREVNARLGDPHVALIENTGPHRDTSIQALATLAGRPLRRRSAVMIATWILAMLGFYAFAAWVPSLLAEHGLSLATSLTFSAITTIGAVPGALLARAVSDRFSRKWTMAVTSTMIAACGVAYGFSSDPVGIIVFGLLVSLLSQTFVALIYTYTPEVFPLRVRAFGCGVSYGAGRLANVFGPMLIPSLYLAWGYSAVFVAVAVCWVGAGAIVALFGPETTGAPLESVSDPDVRPSGG</sequence>
<protein>
    <submittedName>
        <fullName evidence="7">MFS transporter</fullName>
    </submittedName>
</protein>
<feature type="transmembrane region" description="Helical" evidence="5">
    <location>
        <begin position="325"/>
        <end position="346"/>
    </location>
</feature>
<keyword evidence="2 5" id="KW-0812">Transmembrane</keyword>
<dbReference type="SUPFAM" id="SSF103473">
    <property type="entry name" value="MFS general substrate transporter"/>
    <property type="match status" value="1"/>
</dbReference>
<dbReference type="RefSeq" id="WP_326837399.1">
    <property type="nucleotide sequence ID" value="NZ_CP142149.1"/>
</dbReference>
<feature type="transmembrane region" description="Helical" evidence="5">
    <location>
        <begin position="268"/>
        <end position="288"/>
    </location>
</feature>
<dbReference type="CDD" id="cd17316">
    <property type="entry name" value="MFS_SV2_like"/>
    <property type="match status" value="1"/>
</dbReference>
<feature type="transmembrane region" description="Helical" evidence="5">
    <location>
        <begin position="158"/>
        <end position="177"/>
    </location>
</feature>
<name>A0ABZ1IJK6_9PSEU</name>
<evidence type="ECO:0000313" key="7">
    <source>
        <dbReference type="EMBL" id="WSE34591.1"/>
    </source>
</evidence>
<dbReference type="Proteomes" id="UP001330812">
    <property type="component" value="Chromosome"/>
</dbReference>
<gene>
    <name evidence="7" type="ORF">VSH64_21315</name>
</gene>
<keyword evidence="8" id="KW-1185">Reference proteome</keyword>
<dbReference type="InterPro" id="IPR020846">
    <property type="entry name" value="MFS_dom"/>
</dbReference>
<evidence type="ECO:0000256" key="1">
    <source>
        <dbReference type="ARBA" id="ARBA00004651"/>
    </source>
</evidence>
<reference evidence="7 8" key="1">
    <citation type="journal article" date="2015" name="Int. J. Syst. Evol. Microbiol.">
        <title>Amycolatopsis rhabdoformis sp. nov., an actinomycete isolated from a tropical forest soil.</title>
        <authorList>
            <person name="Souza W.R."/>
            <person name="Silva R.E."/>
            <person name="Goodfellow M."/>
            <person name="Busarakam K."/>
            <person name="Figueiro F.S."/>
            <person name="Ferreira D."/>
            <person name="Rodrigues-Filho E."/>
            <person name="Moraes L.A.B."/>
            <person name="Zucchi T.D."/>
        </authorList>
    </citation>
    <scope>NUCLEOTIDE SEQUENCE [LARGE SCALE GENOMIC DNA]</scope>
    <source>
        <strain evidence="7 8">NCIMB 14900</strain>
    </source>
</reference>
<dbReference type="PANTHER" id="PTHR23508">
    <property type="entry name" value="CARBOXYLIC ACID TRANSPORTER PROTEIN HOMOLOG"/>
    <property type="match status" value="1"/>
</dbReference>
<feature type="domain" description="Major facilitator superfamily (MFS) profile" evidence="6">
    <location>
        <begin position="5"/>
        <end position="413"/>
    </location>
</feature>
<evidence type="ECO:0000313" key="8">
    <source>
        <dbReference type="Proteomes" id="UP001330812"/>
    </source>
</evidence>
<dbReference type="PROSITE" id="PS50850">
    <property type="entry name" value="MFS"/>
    <property type="match status" value="1"/>
</dbReference>
<feature type="transmembrane region" description="Helical" evidence="5">
    <location>
        <begin position="129"/>
        <end position="152"/>
    </location>
</feature>
<keyword evidence="4 5" id="KW-0472">Membrane</keyword>
<evidence type="ECO:0000259" key="6">
    <source>
        <dbReference type="PROSITE" id="PS50850"/>
    </source>
</evidence>
<dbReference type="PROSITE" id="PS00216">
    <property type="entry name" value="SUGAR_TRANSPORT_1"/>
    <property type="match status" value="1"/>
</dbReference>
<evidence type="ECO:0000256" key="4">
    <source>
        <dbReference type="ARBA" id="ARBA00023136"/>
    </source>
</evidence>
<feature type="transmembrane region" description="Helical" evidence="5">
    <location>
        <begin position="72"/>
        <end position="90"/>
    </location>
</feature>
<dbReference type="PANTHER" id="PTHR23508:SF10">
    <property type="entry name" value="CARBOXYLIC ACID TRANSPORTER PROTEIN HOMOLOG"/>
    <property type="match status" value="1"/>
</dbReference>
<feature type="transmembrane region" description="Helical" evidence="5">
    <location>
        <begin position="42"/>
        <end position="60"/>
    </location>
</feature>
<evidence type="ECO:0000256" key="3">
    <source>
        <dbReference type="ARBA" id="ARBA00022989"/>
    </source>
</evidence>
<comment type="subcellular location">
    <subcellularLocation>
        <location evidence="1">Cell membrane</location>
        <topology evidence="1">Multi-pass membrane protein</topology>
    </subcellularLocation>
</comment>
<organism evidence="7 8">
    <name type="scientific">Amycolatopsis rhabdoformis</name>
    <dbReference type="NCBI Taxonomy" id="1448059"/>
    <lineage>
        <taxon>Bacteria</taxon>
        <taxon>Bacillati</taxon>
        <taxon>Actinomycetota</taxon>
        <taxon>Actinomycetes</taxon>
        <taxon>Pseudonocardiales</taxon>
        <taxon>Pseudonocardiaceae</taxon>
        <taxon>Amycolatopsis</taxon>
    </lineage>
</organism>
<feature type="transmembrane region" description="Helical" evidence="5">
    <location>
        <begin position="384"/>
        <end position="408"/>
    </location>
</feature>
<evidence type="ECO:0000256" key="5">
    <source>
        <dbReference type="SAM" id="Phobius"/>
    </source>
</evidence>
<feature type="transmembrane region" description="Helical" evidence="5">
    <location>
        <begin position="237"/>
        <end position="256"/>
    </location>
</feature>
<keyword evidence="3 5" id="KW-1133">Transmembrane helix</keyword>
<feature type="transmembrane region" description="Helical" evidence="5">
    <location>
        <begin position="300"/>
        <end position="319"/>
    </location>
</feature>
<dbReference type="EMBL" id="CP142149">
    <property type="protein sequence ID" value="WSE34591.1"/>
    <property type="molecule type" value="Genomic_DNA"/>
</dbReference>
<accession>A0ABZ1IJK6</accession>